<dbReference type="GO" id="GO:0003677">
    <property type="term" value="F:DNA binding"/>
    <property type="evidence" value="ECO:0007669"/>
    <property type="project" value="UniProtKB-KW"/>
</dbReference>
<dbReference type="PANTHER" id="PTHR30204">
    <property type="entry name" value="REDOX-CYCLING DRUG-SENSING TRANSCRIPTIONAL ACTIVATOR SOXR"/>
    <property type="match status" value="1"/>
</dbReference>
<gene>
    <name evidence="4" type="ORF">C1I99_27185</name>
</gene>
<organism evidence="4 5">
    <name type="scientific">Micromonospora deserti</name>
    <dbReference type="NCBI Taxonomy" id="2070366"/>
    <lineage>
        <taxon>Bacteria</taxon>
        <taxon>Bacillati</taxon>
        <taxon>Actinomycetota</taxon>
        <taxon>Actinomycetes</taxon>
        <taxon>Micromonosporales</taxon>
        <taxon>Micromonosporaceae</taxon>
        <taxon>Micromonospora</taxon>
    </lineage>
</organism>
<comment type="caution">
    <text evidence="4">The sequence shown here is derived from an EMBL/GenBank/DDBJ whole genome shotgun (WGS) entry which is preliminary data.</text>
</comment>
<evidence type="ECO:0000313" key="5">
    <source>
        <dbReference type="Proteomes" id="UP000248749"/>
    </source>
</evidence>
<evidence type="ECO:0000256" key="1">
    <source>
        <dbReference type="ARBA" id="ARBA00023125"/>
    </source>
</evidence>
<dbReference type="AlphaFoldDB" id="A0A2W2C772"/>
<dbReference type="Pfam" id="PF13411">
    <property type="entry name" value="MerR_1"/>
    <property type="match status" value="2"/>
</dbReference>
<dbReference type="Proteomes" id="UP000248749">
    <property type="component" value="Unassembled WGS sequence"/>
</dbReference>
<sequence length="264" mass="28935">MAARRQAAGGRRADGQGAGGQRGQRSGRLRAVDVAATVGISVQQVRNYVDLAVLPPVQRTPAGYRIFTEAHVRALAVARRMAEGHGWARTREIMAAVHRGDLPAALAALDGGHAELDRERADIRRVLGAFETVVTSPAVAVPAPRHGARVGAVARLVGVRTSQVRLWEARGLLRPARERGTGYRVYDEAELRAAQVVALLRRGAYPYDIIAAVLDEMRTTGSAQRVRAELAKREQELHRRSLRRLRASAALHDYLRYRETAGQR</sequence>
<dbReference type="PROSITE" id="PS50937">
    <property type="entry name" value="HTH_MERR_2"/>
    <property type="match status" value="2"/>
</dbReference>
<dbReference type="RefSeq" id="WP_111137075.1">
    <property type="nucleotide sequence ID" value="NZ_POUB01000293.1"/>
</dbReference>
<dbReference type="SMART" id="SM00422">
    <property type="entry name" value="HTH_MERR"/>
    <property type="match status" value="2"/>
</dbReference>
<feature type="domain" description="HTH merR-type" evidence="3">
    <location>
        <begin position="39"/>
        <end position="81"/>
    </location>
</feature>
<dbReference type="EMBL" id="POUB01000293">
    <property type="protein sequence ID" value="PZF87788.1"/>
    <property type="molecule type" value="Genomic_DNA"/>
</dbReference>
<reference evidence="4 5" key="1">
    <citation type="submission" date="2018-01" db="EMBL/GenBank/DDBJ databases">
        <title>Draft genome sequence of Salinispora sp. 13K206.</title>
        <authorList>
            <person name="Sahin N."/>
            <person name="Saygin H."/>
            <person name="Ay H."/>
        </authorList>
    </citation>
    <scope>NUCLEOTIDE SEQUENCE [LARGE SCALE GENOMIC DNA]</scope>
    <source>
        <strain evidence="4 5">13K206</strain>
    </source>
</reference>
<dbReference type="Gene3D" id="1.10.1660.10">
    <property type="match status" value="2"/>
</dbReference>
<evidence type="ECO:0000256" key="2">
    <source>
        <dbReference type="SAM" id="MobiDB-lite"/>
    </source>
</evidence>
<dbReference type="SUPFAM" id="SSF46955">
    <property type="entry name" value="Putative DNA-binding domain"/>
    <property type="match status" value="2"/>
</dbReference>
<feature type="compositionally biased region" description="Low complexity" evidence="2">
    <location>
        <begin position="1"/>
        <end position="10"/>
    </location>
</feature>
<dbReference type="OrthoDB" id="3826383at2"/>
<dbReference type="InterPro" id="IPR000551">
    <property type="entry name" value="MerR-type_HTH_dom"/>
</dbReference>
<feature type="region of interest" description="Disordered" evidence="2">
    <location>
        <begin position="1"/>
        <end position="26"/>
    </location>
</feature>
<feature type="domain" description="HTH merR-type" evidence="3">
    <location>
        <begin position="149"/>
        <end position="216"/>
    </location>
</feature>
<protein>
    <submittedName>
        <fullName evidence="4">MerR family transcriptional regulator</fullName>
    </submittedName>
</protein>
<evidence type="ECO:0000313" key="4">
    <source>
        <dbReference type="EMBL" id="PZF87788.1"/>
    </source>
</evidence>
<dbReference type="InterPro" id="IPR009061">
    <property type="entry name" value="DNA-bd_dom_put_sf"/>
</dbReference>
<dbReference type="InterPro" id="IPR047057">
    <property type="entry name" value="MerR_fam"/>
</dbReference>
<proteinExistence type="predicted"/>
<evidence type="ECO:0000259" key="3">
    <source>
        <dbReference type="PROSITE" id="PS50937"/>
    </source>
</evidence>
<dbReference type="PANTHER" id="PTHR30204:SF93">
    <property type="entry name" value="HTH MERR-TYPE DOMAIN-CONTAINING PROTEIN"/>
    <property type="match status" value="1"/>
</dbReference>
<keyword evidence="5" id="KW-1185">Reference proteome</keyword>
<keyword evidence="1" id="KW-0238">DNA-binding</keyword>
<dbReference type="GO" id="GO:0003700">
    <property type="term" value="F:DNA-binding transcription factor activity"/>
    <property type="evidence" value="ECO:0007669"/>
    <property type="project" value="InterPro"/>
</dbReference>
<name>A0A2W2C772_9ACTN</name>
<accession>A0A2W2C772</accession>